<gene>
    <name evidence="1" type="ORF">LEP1GSC151_1801</name>
</gene>
<evidence type="ECO:0000313" key="2">
    <source>
        <dbReference type="Proteomes" id="UP000011776"/>
    </source>
</evidence>
<protein>
    <submittedName>
        <fullName evidence="1">Uncharacterized protein</fullName>
    </submittedName>
</protein>
<sequence length="56" mass="6490">MNSDSDFLEFANGLSNLEKSRNFNVFAGYSLEPFTKTLKSLILIREMNPLFVESQW</sequence>
<dbReference type="AlphaFoldDB" id="M3H805"/>
<evidence type="ECO:0000313" key="1">
    <source>
        <dbReference type="EMBL" id="EMG08845.1"/>
    </source>
</evidence>
<comment type="caution">
    <text evidence="1">The sequence shown here is derived from an EMBL/GenBank/DDBJ whole genome shotgun (WGS) entry which is preliminary data.</text>
</comment>
<dbReference type="Proteomes" id="UP000011776">
    <property type="component" value="Unassembled WGS sequence"/>
</dbReference>
<dbReference type="EMBL" id="AFME02000352">
    <property type="protein sequence ID" value="EMG08845.1"/>
    <property type="molecule type" value="Genomic_DNA"/>
</dbReference>
<accession>M3H805</accession>
<proteinExistence type="predicted"/>
<name>M3H805_LEPIR</name>
<dbReference type="BioCyc" id="LINT1001599:G11K9-4134-MONOMER"/>
<organism evidence="1 2">
    <name type="scientific">Leptospira interrogans serovar Grippotyphosa str. LT2186</name>
    <dbReference type="NCBI Taxonomy" id="1001599"/>
    <lineage>
        <taxon>Bacteria</taxon>
        <taxon>Pseudomonadati</taxon>
        <taxon>Spirochaetota</taxon>
        <taxon>Spirochaetia</taxon>
        <taxon>Leptospirales</taxon>
        <taxon>Leptospiraceae</taxon>
        <taxon>Leptospira</taxon>
    </lineage>
</organism>
<reference evidence="1 2" key="1">
    <citation type="submission" date="2013-02" db="EMBL/GenBank/DDBJ databases">
        <authorList>
            <person name="Harkins D.M."/>
            <person name="Durkin A.S."/>
            <person name="Brinkac L.M."/>
            <person name="Haft D.H."/>
            <person name="Selengut J.D."/>
            <person name="Sanka R."/>
            <person name="DePew J."/>
            <person name="Purushe J."/>
            <person name="Tulsiani S.M."/>
            <person name="Graham G.C."/>
            <person name="Burns M.-A."/>
            <person name="Dohnt M.F."/>
            <person name="Smythe L.D."/>
            <person name="McKay D.B."/>
            <person name="Craig S.B."/>
            <person name="Vinetz J.M."/>
            <person name="Sutton G.G."/>
            <person name="Nierman W.C."/>
            <person name="Fouts D.E."/>
        </authorList>
    </citation>
    <scope>NUCLEOTIDE SEQUENCE [LARGE SCALE GENOMIC DNA]</scope>
    <source>
        <strain evidence="1 2">LT2186</strain>
    </source>
</reference>